<name>X1D825_9ZZZZ</name>
<dbReference type="GO" id="GO:0006046">
    <property type="term" value="P:N-acetylglucosamine catabolic process"/>
    <property type="evidence" value="ECO:0007669"/>
    <property type="project" value="TreeGrafter"/>
</dbReference>
<dbReference type="GO" id="GO:0008448">
    <property type="term" value="F:N-acetylglucosamine-6-phosphate deacetylase activity"/>
    <property type="evidence" value="ECO:0007669"/>
    <property type="project" value="TreeGrafter"/>
</dbReference>
<feature type="non-terminal residue" evidence="2">
    <location>
        <position position="1"/>
    </location>
</feature>
<protein>
    <submittedName>
        <fullName evidence="2">Uncharacterized protein</fullName>
    </submittedName>
</protein>
<evidence type="ECO:0000313" key="2">
    <source>
        <dbReference type="EMBL" id="GAH01239.1"/>
    </source>
</evidence>
<dbReference type="PANTHER" id="PTHR11113:SF14">
    <property type="entry name" value="N-ACETYLGLUCOSAMINE-6-PHOSPHATE DEACETYLASE"/>
    <property type="match status" value="1"/>
</dbReference>
<comment type="caution">
    <text evidence="2">The sequence shown here is derived from an EMBL/GenBank/DDBJ whole genome shotgun (WGS) entry which is preliminary data.</text>
</comment>
<dbReference type="SUPFAM" id="SSF51556">
    <property type="entry name" value="Metallo-dependent hydrolases"/>
    <property type="match status" value="1"/>
</dbReference>
<dbReference type="PANTHER" id="PTHR11113">
    <property type="entry name" value="N-ACETYLGLUCOSAMINE-6-PHOSPHATE DEACETYLASE"/>
    <property type="match status" value="1"/>
</dbReference>
<evidence type="ECO:0000256" key="1">
    <source>
        <dbReference type="ARBA" id="ARBA00022801"/>
    </source>
</evidence>
<dbReference type="Gene3D" id="3.20.20.140">
    <property type="entry name" value="Metal-dependent hydrolases"/>
    <property type="match status" value="1"/>
</dbReference>
<dbReference type="AlphaFoldDB" id="X1D825"/>
<dbReference type="InterPro" id="IPR032466">
    <property type="entry name" value="Metal_Hydrolase"/>
</dbReference>
<reference evidence="2" key="1">
    <citation type="journal article" date="2014" name="Front. Microbiol.">
        <title>High frequency of phylogenetically diverse reductive dehalogenase-homologous genes in deep subseafloor sedimentary metagenomes.</title>
        <authorList>
            <person name="Kawai M."/>
            <person name="Futagami T."/>
            <person name="Toyoda A."/>
            <person name="Takaki Y."/>
            <person name="Nishi S."/>
            <person name="Hori S."/>
            <person name="Arai W."/>
            <person name="Tsubouchi T."/>
            <person name="Morono Y."/>
            <person name="Uchiyama I."/>
            <person name="Ito T."/>
            <person name="Fujiyama A."/>
            <person name="Inagaki F."/>
            <person name="Takami H."/>
        </authorList>
    </citation>
    <scope>NUCLEOTIDE SEQUENCE</scope>
    <source>
        <strain evidence="2">Expedition CK06-06</strain>
    </source>
</reference>
<proteinExistence type="predicted"/>
<gene>
    <name evidence="2" type="ORF">S01H4_39672</name>
</gene>
<dbReference type="EMBL" id="BART01021518">
    <property type="protein sequence ID" value="GAH01239.1"/>
    <property type="molecule type" value="Genomic_DNA"/>
</dbReference>
<sequence>FHLPASAVKVFARTKGLERLILTSDVALAGGLNPGIYRWGNKEVEVFTDNHLGLTGTGILAGAGHLLNWDIAHFIRFTGNNLANTIPLCTINPAKIIEMPCNYGKLELSAPANLTLFHYQTGDDRLQIVRTLRKGSVIF</sequence>
<accession>X1D825</accession>
<keyword evidence="1" id="KW-0378">Hydrolase</keyword>
<organism evidence="2">
    <name type="scientific">marine sediment metagenome</name>
    <dbReference type="NCBI Taxonomy" id="412755"/>
    <lineage>
        <taxon>unclassified sequences</taxon>
        <taxon>metagenomes</taxon>
        <taxon>ecological metagenomes</taxon>
    </lineage>
</organism>